<organism evidence="3 4">
    <name type="scientific">Sphaeramia orbicularis</name>
    <name type="common">orbiculate cardinalfish</name>
    <dbReference type="NCBI Taxonomy" id="375764"/>
    <lineage>
        <taxon>Eukaryota</taxon>
        <taxon>Metazoa</taxon>
        <taxon>Chordata</taxon>
        <taxon>Craniata</taxon>
        <taxon>Vertebrata</taxon>
        <taxon>Euteleostomi</taxon>
        <taxon>Actinopterygii</taxon>
        <taxon>Neopterygii</taxon>
        <taxon>Teleostei</taxon>
        <taxon>Neoteleostei</taxon>
        <taxon>Acanthomorphata</taxon>
        <taxon>Gobiaria</taxon>
        <taxon>Kurtiformes</taxon>
        <taxon>Apogonoidei</taxon>
        <taxon>Apogonidae</taxon>
        <taxon>Apogoninae</taxon>
        <taxon>Sphaeramia</taxon>
    </lineage>
</organism>
<dbReference type="InterPro" id="IPR016186">
    <property type="entry name" value="C-type_lectin-like/link_sf"/>
</dbReference>
<reference evidence="3" key="3">
    <citation type="submission" date="2025-09" db="UniProtKB">
        <authorList>
            <consortium name="Ensembl"/>
        </authorList>
    </citation>
    <scope>IDENTIFICATION</scope>
</reference>
<keyword evidence="1" id="KW-1133">Transmembrane helix</keyword>
<feature type="transmembrane region" description="Helical" evidence="1">
    <location>
        <begin position="6"/>
        <end position="23"/>
    </location>
</feature>
<evidence type="ECO:0000259" key="2">
    <source>
        <dbReference type="PROSITE" id="PS50041"/>
    </source>
</evidence>
<dbReference type="CDD" id="cd00037">
    <property type="entry name" value="CLECT"/>
    <property type="match status" value="1"/>
</dbReference>
<dbReference type="InterPro" id="IPR001304">
    <property type="entry name" value="C-type_lectin-like"/>
</dbReference>
<proteinExistence type="predicted"/>
<dbReference type="InParanoid" id="A0A673AZB7"/>
<keyword evidence="1" id="KW-0472">Membrane</keyword>
<reference evidence="3" key="2">
    <citation type="submission" date="2025-08" db="UniProtKB">
        <authorList>
            <consortium name="Ensembl"/>
        </authorList>
    </citation>
    <scope>IDENTIFICATION</scope>
</reference>
<dbReference type="Pfam" id="PF00059">
    <property type="entry name" value="Lectin_C"/>
    <property type="match status" value="1"/>
</dbReference>
<evidence type="ECO:0000256" key="1">
    <source>
        <dbReference type="SAM" id="Phobius"/>
    </source>
</evidence>
<dbReference type="Gene3D" id="3.10.100.10">
    <property type="entry name" value="Mannose-Binding Protein A, subunit A"/>
    <property type="match status" value="1"/>
</dbReference>
<protein>
    <recommendedName>
        <fullName evidence="2">C-type lectin domain-containing protein</fullName>
    </recommendedName>
</protein>
<evidence type="ECO:0000313" key="3">
    <source>
        <dbReference type="Ensembl" id="ENSSORP00005034474.1"/>
    </source>
</evidence>
<name>A0A673AZB7_9TELE</name>
<dbReference type="InterPro" id="IPR016187">
    <property type="entry name" value="CTDL_fold"/>
</dbReference>
<keyword evidence="4" id="KW-1185">Reference proteome</keyword>
<dbReference type="SMART" id="SM00034">
    <property type="entry name" value="CLECT"/>
    <property type="match status" value="1"/>
</dbReference>
<reference evidence="3" key="1">
    <citation type="submission" date="2019-06" db="EMBL/GenBank/DDBJ databases">
        <authorList>
            <consortium name="Wellcome Sanger Institute Data Sharing"/>
        </authorList>
    </citation>
    <scope>NUCLEOTIDE SEQUENCE [LARGE SCALE GENOMIC DNA]</scope>
</reference>
<dbReference type="SUPFAM" id="SSF56436">
    <property type="entry name" value="C-type lectin-like"/>
    <property type="match status" value="1"/>
</dbReference>
<keyword evidence="1" id="KW-0812">Transmembrane</keyword>
<dbReference type="PROSITE" id="PS50041">
    <property type="entry name" value="C_TYPE_LECTIN_2"/>
    <property type="match status" value="1"/>
</dbReference>
<feature type="domain" description="C-type lectin" evidence="2">
    <location>
        <begin position="44"/>
        <end position="102"/>
    </location>
</feature>
<sequence>YSILFYSILFYSILFYLLINTCLKKPPPTPAPGDGMCMPFFVPYGRYCYTVYNELKGYSWSDARLVCQSFRAELASVHSRAEVEFLRTLNGSKYHNIWIGLTRDRNCEFTAAGVGSSVTDLFSTLDLVPMWWSIHLFIYSIIPSAKDVLL</sequence>
<dbReference type="InterPro" id="IPR050111">
    <property type="entry name" value="C-type_lectin/snaclec_domain"/>
</dbReference>
<accession>A0A673AZB7</accession>
<dbReference type="PANTHER" id="PTHR22803">
    <property type="entry name" value="MANNOSE, PHOSPHOLIPASE, LECTIN RECEPTOR RELATED"/>
    <property type="match status" value="1"/>
</dbReference>
<evidence type="ECO:0000313" key="4">
    <source>
        <dbReference type="Proteomes" id="UP000472271"/>
    </source>
</evidence>
<dbReference type="Ensembl" id="ENSSORT00005035394.1">
    <property type="protein sequence ID" value="ENSSORP00005034474.1"/>
    <property type="gene ID" value="ENSSORG00005016270.1"/>
</dbReference>
<dbReference type="AlphaFoldDB" id="A0A673AZB7"/>
<dbReference type="Proteomes" id="UP000472271">
    <property type="component" value="Chromosome 12"/>
</dbReference>